<reference evidence="1" key="1">
    <citation type="journal article" date="2015" name="Nature">
        <title>Complex archaea that bridge the gap between prokaryotes and eukaryotes.</title>
        <authorList>
            <person name="Spang A."/>
            <person name="Saw J.H."/>
            <person name="Jorgensen S.L."/>
            <person name="Zaremba-Niedzwiedzka K."/>
            <person name="Martijn J."/>
            <person name="Lind A.E."/>
            <person name="van Eijk R."/>
            <person name="Schleper C."/>
            <person name="Guy L."/>
            <person name="Ettema T.J."/>
        </authorList>
    </citation>
    <scope>NUCLEOTIDE SEQUENCE</scope>
</reference>
<protein>
    <submittedName>
        <fullName evidence="1">Uncharacterized protein</fullName>
    </submittedName>
</protein>
<name>A0A0F9NKN1_9ZZZZ</name>
<sequence>MTSTAPYVYADRWKKANRYGNRLRTAAERRYVFAYLDWMACGAVTEAPEHTQRVTKSRATVIRETIHGFALWGDAV</sequence>
<gene>
    <name evidence="1" type="ORF">LCGC14_0955420</name>
</gene>
<evidence type="ECO:0000313" key="1">
    <source>
        <dbReference type="EMBL" id="KKN18484.1"/>
    </source>
</evidence>
<comment type="caution">
    <text evidence="1">The sequence shown here is derived from an EMBL/GenBank/DDBJ whole genome shotgun (WGS) entry which is preliminary data.</text>
</comment>
<dbReference type="EMBL" id="LAZR01003423">
    <property type="protein sequence ID" value="KKN18484.1"/>
    <property type="molecule type" value="Genomic_DNA"/>
</dbReference>
<proteinExistence type="predicted"/>
<dbReference type="AlphaFoldDB" id="A0A0F9NKN1"/>
<accession>A0A0F9NKN1</accession>
<organism evidence="1">
    <name type="scientific">marine sediment metagenome</name>
    <dbReference type="NCBI Taxonomy" id="412755"/>
    <lineage>
        <taxon>unclassified sequences</taxon>
        <taxon>metagenomes</taxon>
        <taxon>ecological metagenomes</taxon>
    </lineage>
</organism>